<keyword evidence="5" id="KW-0418">Kinase</keyword>
<dbReference type="SUPFAM" id="SSF55874">
    <property type="entry name" value="ATPase domain of HSP90 chaperone/DNA topoisomerase II/histidine kinase"/>
    <property type="match status" value="1"/>
</dbReference>
<dbReference type="Pfam" id="PF13185">
    <property type="entry name" value="GAF_2"/>
    <property type="match status" value="1"/>
</dbReference>
<protein>
    <recommendedName>
        <fullName evidence="2">histidine kinase</fullName>
        <ecNumber evidence="2">2.7.13.3</ecNumber>
    </recommendedName>
</protein>
<evidence type="ECO:0000256" key="5">
    <source>
        <dbReference type="ARBA" id="ARBA00022777"/>
    </source>
</evidence>
<dbReference type="SUPFAM" id="SSF55781">
    <property type="entry name" value="GAF domain-like"/>
    <property type="match status" value="1"/>
</dbReference>
<dbReference type="InterPro" id="IPR003018">
    <property type="entry name" value="GAF"/>
</dbReference>
<dbReference type="InterPro" id="IPR036097">
    <property type="entry name" value="HisK_dim/P_sf"/>
</dbReference>
<dbReference type="Gene3D" id="3.30.565.10">
    <property type="entry name" value="Histidine kinase-like ATPase, C-terminal domain"/>
    <property type="match status" value="1"/>
</dbReference>
<evidence type="ECO:0000256" key="1">
    <source>
        <dbReference type="ARBA" id="ARBA00000085"/>
    </source>
</evidence>
<feature type="coiled-coil region" evidence="7">
    <location>
        <begin position="286"/>
        <end position="324"/>
    </location>
</feature>
<dbReference type="InterPro" id="IPR003661">
    <property type="entry name" value="HisK_dim/P_dom"/>
</dbReference>
<feature type="domain" description="PAS" evidence="9">
    <location>
        <begin position="1"/>
        <end position="38"/>
    </location>
</feature>
<dbReference type="SMART" id="SM00388">
    <property type="entry name" value="HisKA"/>
    <property type="match status" value="1"/>
</dbReference>
<comment type="catalytic activity">
    <reaction evidence="1">
        <text>ATP + protein L-histidine = ADP + protein N-phospho-L-histidine.</text>
        <dbReference type="EC" id="2.7.13.3"/>
    </reaction>
</comment>
<keyword evidence="6" id="KW-0472">Membrane</keyword>
<keyword evidence="4" id="KW-0808">Transferase</keyword>
<dbReference type="InterPro" id="IPR050351">
    <property type="entry name" value="BphY/WalK/GraS-like"/>
</dbReference>
<proteinExistence type="predicted"/>
<evidence type="ECO:0000313" key="10">
    <source>
        <dbReference type="EMBL" id="MBJ6749911.1"/>
    </source>
</evidence>
<dbReference type="InterPro" id="IPR000014">
    <property type="entry name" value="PAS"/>
</dbReference>
<organism evidence="10 11">
    <name type="scientific">Geomonas anaerohicana</name>
    <dbReference type="NCBI Taxonomy" id="2798583"/>
    <lineage>
        <taxon>Bacteria</taxon>
        <taxon>Pseudomonadati</taxon>
        <taxon>Thermodesulfobacteriota</taxon>
        <taxon>Desulfuromonadia</taxon>
        <taxon>Geobacterales</taxon>
        <taxon>Geobacteraceae</taxon>
        <taxon>Geomonas</taxon>
    </lineage>
</organism>
<dbReference type="Gene3D" id="3.30.450.20">
    <property type="entry name" value="PAS domain"/>
    <property type="match status" value="1"/>
</dbReference>
<dbReference type="Proteomes" id="UP000614714">
    <property type="component" value="Unassembled WGS sequence"/>
</dbReference>
<dbReference type="Pfam" id="PF02518">
    <property type="entry name" value="HATPase_c"/>
    <property type="match status" value="1"/>
</dbReference>
<dbReference type="InterPro" id="IPR005467">
    <property type="entry name" value="His_kinase_dom"/>
</dbReference>
<dbReference type="SUPFAM" id="SSF47384">
    <property type="entry name" value="Homodimeric domain of signal transducing histidine kinase"/>
    <property type="match status" value="1"/>
</dbReference>
<reference evidence="10 11" key="1">
    <citation type="submission" date="2020-12" db="EMBL/GenBank/DDBJ databases">
        <title>Geomonas sp. Red421, isolated from paddy soil.</title>
        <authorList>
            <person name="Xu Z."/>
            <person name="Zhang Z."/>
            <person name="Masuda Y."/>
            <person name="Itoh H."/>
            <person name="Senoo K."/>
        </authorList>
    </citation>
    <scope>NUCLEOTIDE SEQUENCE [LARGE SCALE GENOMIC DNA]</scope>
    <source>
        <strain evidence="10 11">Red421</strain>
    </source>
</reference>
<accession>A0ABS0YC63</accession>
<evidence type="ECO:0000259" key="8">
    <source>
        <dbReference type="PROSITE" id="PS50109"/>
    </source>
</evidence>
<dbReference type="CDD" id="cd00082">
    <property type="entry name" value="HisKA"/>
    <property type="match status" value="1"/>
</dbReference>
<keyword evidence="3" id="KW-0597">Phosphoprotein</keyword>
<dbReference type="PANTHER" id="PTHR42878">
    <property type="entry name" value="TWO-COMPONENT HISTIDINE KINASE"/>
    <property type="match status" value="1"/>
</dbReference>
<evidence type="ECO:0000259" key="9">
    <source>
        <dbReference type="PROSITE" id="PS50112"/>
    </source>
</evidence>
<dbReference type="InterPro" id="IPR003594">
    <property type="entry name" value="HATPase_dom"/>
</dbReference>
<name>A0ABS0YC63_9BACT</name>
<evidence type="ECO:0000256" key="6">
    <source>
        <dbReference type="ARBA" id="ARBA00023136"/>
    </source>
</evidence>
<dbReference type="PANTHER" id="PTHR42878:SF15">
    <property type="entry name" value="BACTERIOPHYTOCHROME"/>
    <property type="match status" value="1"/>
</dbReference>
<sequence length="548" mass="61558">MFQTMAQGAFYQSADGSLVDVNPAALSLFGLTRDAFLGLTSEALGRRVITEDGAALAPEQFPSMVALRTGEPIQNVLAGVYNYDKHSHVWMSINAIPQFRCGETSPHQTLVTLHDISELKKVNDIHTSRLYLMRFADSHSIDELLVEVLNEVEKLTGSVISFYSVFDEKSRLVTHKAYSTRTINSFCKMPQKEWHYSETSIDKAGVWIDCVINGRPVIHNDYNSLPHRHGLPRGHAPLVRELVVPVKRNGVTVAILGVGNKADHYSEADLNTASLFADLTWDIAERKSMEDALRRSQNQLIQANEDLEQRVIQRTSDLEAAIREQQTFSYSVSHDLRAPLRHINSFSAILLEEHANAIPPEALDYLKRMQLTSSRMGALIDHLLELSRVGRTEIRRSQVHLSDLATSILRMLQETEPHRKVEKLVDPGINCIGDYHLLYQLLANLIGNAWKYTSTKTSATIEFGKTVVSGHETYVVRDNGVGFDMNYRQNLFKAFERLHGSEFEGMGIGLATAYRIIERHGGKIWAEGRVDEGAAVYFTIPTPPEHNP</sequence>
<comment type="caution">
    <text evidence="10">The sequence shown here is derived from an EMBL/GenBank/DDBJ whole genome shotgun (WGS) entry which is preliminary data.</text>
</comment>
<dbReference type="InterPro" id="IPR004358">
    <property type="entry name" value="Sig_transdc_His_kin-like_C"/>
</dbReference>
<feature type="domain" description="Histidine kinase" evidence="8">
    <location>
        <begin position="331"/>
        <end position="544"/>
    </location>
</feature>
<evidence type="ECO:0000256" key="3">
    <source>
        <dbReference type="ARBA" id="ARBA00022553"/>
    </source>
</evidence>
<dbReference type="SMART" id="SM00065">
    <property type="entry name" value="GAF"/>
    <property type="match status" value="1"/>
</dbReference>
<gene>
    <name evidence="10" type="ORF">JFN91_06765</name>
</gene>
<dbReference type="Pfam" id="PF00512">
    <property type="entry name" value="HisKA"/>
    <property type="match status" value="1"/>
</dbReference>
<dbReference type="SUPFAM" id="SSF55785">
    <property type="entry name" value="PYP-like sensor domain (PAS domain)"/>
    <property type="match status" value="1"/>
</dbReference>
<dbReference type="Gene3D" id="1.10.287.130">
    <property type="match status" value="1"/>
</dbReference>
<dbReference type="InterPro" id="IPR036890">
    <property type="entry name" value="HATPase_C_sf"/>
</dbReference>
<dbReference type="EC" id="2.7.13.3" evidence="2"/>
<dbReference type="InterPro" id="IPR035965">
    <property type="entry name" value="PAS-like_dom_sf"/>
</dbReference>
<evidence type="ECO:0000256" key="7">
    <source>
        <dbReference type="SAM" id="Coils"/>
    </source>
</evidence>
<keyword evidence="7" id="KW-0175">Coiled coil</keyword>
<evidence type="ECO:0000256" key="4">
    <source>
        <dbReference type="ARBA" id="ARBA00022679"/>
    </source>
</evidence>
<dbReference type="EMBL" id="JAEMHL010000003">
    <property type="protein sequence ID" value="MBJ6749911.1"/>
    <property type="molecule type" value="Genomic_DNA"/>
</dbReference>
<evidence type="ECO:0000313" key="11">
    <source>
        <dbReference type="Proteomes" id="UP000614714"/>
    </source>
</evidence>
<dbReference type="PRINTS" id="PR00344">
    <property type="entry name" value="BCTRLSENSOR"/>
</dbReference>
<dbReference type="PROSITE" id="PS50112">
    <property type="entry name" value="PAS"/>
    <property type="match status" value="1"/>
</dbReference>
<evidence type="ECO:0000256" key="2">
    <source>
        <dbReference type="ARBA" id="ARBA00012438"/>
    </source>
</evidence>
<dbReference type="SMART" id="SM00387">
    <property type="entry name" value="HATPase_c"/>
    <property type="match status" value="1"/>
</dbReference>
<dbReference type="InterPro" id="IPR029016">
    <property type="entry name" value="GAF-like_dom_sf"/>
</dbReference>
<keyword evidence="11" id="KW-1185">Reference proteome</keyword>
<dbReference type="Gene3D" id="3.30.450.40">
    <property type="match status" value="1"/>
</dbReference>
<dbReference type="PROSITE" id="PS50109">
    <property type="entry name" value="HIS_KIN"/>
    <property type="match status" value="1"/>
</dbReference>